<reference evidence="1 2" key="1">
    <citation type="submission" date="2021-03" db="EMBL/GenBank/DDBJ databases">
        <title>Sequencing the genomes of 1000 actinobacteria strains.</title>
        <authorList>
            <person name="Klenk H.-P."/>
        </authorList>
    </citation>
    <scope>NUCLEOTIDE SEQUENCE [LARGE SCALE GENOMIC DNA]</scope>
    <source>
        <strain evidence="1 2">DSM 13468</strain>
    </source>
</reference>
<keyword evidence="2" id="KW-1185">Reference proteome</keyword>
<evidence type="ECO:0000313" key="1">
    <source>
        <dbReference type="EMBL" id="MBP2377694.1"/>
    </source>
</evidence>
<organism evidence="1 2">
    <name type="scientific">Microbacterium phyllosphaerae</name>
    <dbReference type="NCBI Taxonomy" id="124798"/>
    <lineage>
        <taxon>Bacteria</taxon>
        <taxon>Bacillati</taxon>
        <taxon>Actinomycetota</taxon>
        <taxon>Actinomycetes</taxon>
        <taxon>Micrococcales</taxon>
        <taxon>Microbacteriaceae</taxon>
        <taxon>Microbacterium</taxon>
    </lineage>
</organism>
<gene>
    <name evidence="1" type="ORF">JOF42_001189</name>
</gene>
<name>A0ABS4WQ84_9MICO</name>
<evidence type="ECO:0000313" key="2">
    <source>
        <dbReference type="Proteomes" id="UP000703720"/>
    </source>
</evidence>
<dbReference type="EMBL" id="JAGIOA010000001">
    <property type="protein sequence ID" value="MBP2377694.1"/>
    <property type="molecule type" value="Genomic_DNA"/>
</dbReference>
<sequence>MTKSEFEKRAGRPVPSEVERQLAATIRMRADKRLKAETPDWIRKLAQAS</sequence>
<protein>
    <submittedName>
        <fullName evidence="1">Uncharacterized protein</fullName>
    </submittedName>
</protein>
<accession>A0ABS4WQ84</accession>
<proteinExistence type="predicted"/>
<dbReference type="Proteomes" id="UP000703720">
    <property type="component" value="Unassembled WGS sequence"/>
</dbReference>
<comment type="caution">
    <text evidence="1">The sequence shown here is derived from an EMBL/GenBank/DDBJ whole genome shotgun (WGS) entry which is preliminary data.</text>
</comment>